<dbReference type="Proteomes" id="UP001595921">
    <property type="component" value="Unassembled WGS sequence"/>
</dbReference>
<dbReference type="AlphaFoldDB" id="A0ABD5P744"/>
<comment type="caution">
    <text evidence="2">The sequence shown here is derived from an EMBL/GenBank/DDBJ whole genome shotgun (WGS) entry which is preliminary data.</text>
</comment>
<dbReference type="EMBL" id="JBHSDS010000002">
    <property type="protein sequence ID" value="MFC4356551.1"/>
    <property type="molecule type" value="Genomic_DNA"/>
</dbReference>
<evidence type="ECO:0000313" key="2">
    <source>
        <dbReference type="EMBL" id="MFC4356551.1"/>
    </source>
</evidence>
<proteinExistence type="predicted"/>
<name>A0ABD5P744_9EURY</name>
<reference evidence="2 3" key="1">
    <citation type="journal article" date="2019" name="Int. J. Syst. Evol. Microbiol.">
        <title>The Global Catalogue of Microorganisms (GCM) 10K type strain sequencing project: providing services to taxonomists for standard genome sequencing and annotation.</title>
        <authorList>
            <consortium name="The Broad Institute Genomics Platform"/>
            <consortium name="The Broad Institute Genome Sequencing Center for Infectious Disease"/>
            <person name="Wu L."/>
            <person name="Ma J."/>
        </authorList>
    </citation>
    <scope>NUCLEOTIDE SEQUENCE [LARGE SCALE GENOMIC DNA]</scope>
    <source>
        <strain evidence="2 3">CGMCC 1.12553</strain>
    </source>
</reference>
<feature type="region of interest" description="Disordered" evidence="1">
    <location>
        <begin position="26"/>
        <end position="47"/>
    </location>
</feature>
<dbReference type="InterPro" id="IPR036390">
    <property type="entry name" value="WH_DNA-bd_sf"/>
</dbReference>
<sequence>MTVPEGATDLSDLSLVVDDRGLTVPAEAVGAGSGSGAPDRDAVDPEDLDVTDGARELLRALREAGDSPVTVADAVEHVDVSRRSVRNYLGALADEGALRREETPGTSADLFHLD</sequence>
<keyword evidence="3" id="KW-1185">Reference proteome</keyword>
<dbReference type="InterPro" id="IPR036388">
    <property type="entry name" value="WH-like_DNA-bd_sf"/>
</dbReference>
<dbReference type="Gene3D" id="1.10.10.10">
    <property type="entry name" value="Winged helix-like DNA-binding domain superfamily/Winged helix DNA-binding domain"/>
    <property type="match status" value="1"/>
</dbReference>
<protein>
    <recommendedName>
        <fullName evidence="4">HTH domain-containing protein</fullName>
    </recommendedName>
</protein>
<dbReference type="SUPFAM" id="SSF46785">
    <property type="entry name" value="Winged helix' DNA-binding domain"/>
    <property type="match status" value="1"/>
</dbReference>
<accession>A0ABD5P744</accession>
<evidence type="ECO:0000313" key="3">
    <source>
        <dbReference type="Proteomes" id="UP001595921"/>
    </source>
</evidence>
<dbReference type="RefSeq" id="WP_267624986.1">
    <property type="nucleotide sequence ID" value="NZ_JAODIW010000010.1"/>
</dbReference>
<evidence type="ECO:0008006" key="4">
    <source>
        <dbReference type="Google" id="ProtNLM"/>
    </source>
</evidence>
<evidence type="ECO:0000256" key="1">
    <source>
        <dbReference type="SAM" id="MobiDB-lite"/>
    </source>
</evidence>
<organism evidence="2 3">
    <name type="scientific">Halobium salinum</name>
    <dbReference type="NCBI Taxonomy" id="1364940"/>
    <lineage>
        <taxon>Archaea</taxon>
        <taxon>Methanobacteriati</taxon>
        <taxon>Methanobacteriota</taxon>
        <taxon>Stenosarchaea group</taxon>
        <taxon>Halobacteria</taxon>
        <taxon>Halobacteriales</taxon>
        <taxon>Haloferacaceae</taxon>
        <taxon>Halobium</taxon>
    </lineage>
</organism>
<gene>
    <name evidence="2" type="ORF">ACFO0N_01150</name>
</gene>